<dbReference type="InterPro" id="IPR036291">
    <property type="entry name" value="NAD(P)-bd_dom_sf"/>
</dbReference>
<dbReference type="Proteomes" id="UP001431313">
    <property type="component" value="Unassembled WGS sequence"/>
</dbReference>
<feature type="domain" description="3-hydroxyacyl-CoA dehydrogenase NAD binding" evidence="6">
    <location>
        <begin position="33"/>
        <end position="205"/>
    </location>
</feature>
<dbReference type="InterPro" id="IPR008927">
    <property type="entry name" value="6-PGluconate_DH-like_C_sf"/>
</dbReference>
<comment type="caution">
    <text evidence="7">The sequence shown here is derived from an EMBL/GenBank/DDBJ whole genome shotgun (WGS) entry which is preliminary data.</text>
</comment>
<dbReference type="PANTHER" id="PTHR48075:SF5">
    <property type="entry name" value="3-HYDROXYBUTYRYL-COA DEHYDROGENASE"/>
    <property type="match status" value="1"/>
</dbReference>
<dbReference type="RefSeq" id="WP_258788987.1">
    <property type="nucleotide sequence ID" value="NZ_JANUGQ010000016.1"/>
</dbReference>
<dbReference type="Pfam" id="PF02737">
    <property type="entry name" value="3HCDH_N"/>
    <property type="match status" value="1"/>
</dbReference>
<dbReference type="InterPro" id="IPR006108">
    <property type="entry name" value="3HC_DH_C"/>
</dbReference>
<dbReference type="Gene3D" id="3.40.50.720">
    <property type="entry name" value="NAD(P)-binding Rossmann-like Domain"/>
    <property type="match status" value="1"/>
</dbReference>
<evidence type="ECO:0000313" key="8">
    <source>
        <dbReference type="Proteomes" id="UP001431313"/>
    </source>
</evidence>
<evidence type="ECO:0000256" key="3">
    <source>
        <dbReference type="ARBA" id="ARBA00023002"/>
    </source>
</evidence>
<comment type="similarity">
    <text evidence="2">Belongs to the 3-hydroxyacyl-CoA dehydrogenase family.</text>
</comment>
<dbReference type="SUPFAM" id="SSF48179">
    <property type="entry name" value="6-phosphogluconate dehydrogenase C-terminal domain-like"/>
    <property type="match status" value="1"/>
</dbReference>
<dbReference type="PROSITE" id="PS00067">
    <property type="entry name" value="3HCDH"/>
    <property type="match status" value="1"/>
</dbReference>
<keyword evidence="3" id="KW-0560">Oxidoreductase</keyword>
<dbReference type="InterPro" id="IPR006176">
    <property type="entry name" value="3-OHacyl-CoA_DH_NAD-bd"/>
</dbReference>
<protein>
    <submittedName>
        <fullName evidence="7">3-hydroxyacyl-CoA dehydrogenase NAD-binding domain-containing protein</fullName>
    </submittedName>
</protein>
<dbReference type="EMBL" id="JANUGQ010000016">
    <property type="protein sequence ID" value="MCS0637735.1"/>
    <property type="molecule type" value="Genomic_DNA"/>
</dbReference>
<evidence type="ECO:0000313" key="7">
    <source>
        <dbReference type="EMBL" id="MCS0637735.1"/>
    </source>
</evidence>
<reference evidence="7" key="1">
    <citation type="submission" date="2022-08" db="EMBL/GenBank/DDBJ databases">
        <authorList>
            <person name="Somphong A."/>
            <person name="Phongsopitanun W."/>
        </authorList>
    </citation>
    <scope>NUCLEOTIDE SEQUENCE</scope>
    <source>
        <strain evidence="7">LP05-1</strain>
    </source>
</reference>
<evidence type="ECO:0000256" key="1">
    <source>
        <dbReference type="ARBA" id="ARBA00005086"/>
    </source>
</evidence>
<keyword evidence="8" id="KW-1185">Reference proteome</keyword>
<evidence type="ECO:0000256" key="4">
    <source>
        <dbReference type="SAM" id="MobiDB-lite"/>
    </source>
</evidence>
<accession>A0ABT2CJY6</accession>
<name>A0ABT2CJY6_9ACTN</name>
<dbReference type="PANTHER" id="PTHR48075">
    <property type="entry name" value="3-HYDROXYACYL-COA DEHYDROGENASE FAMILY PROTEIN"/>
    <property type="match status" value="1"/>
</dbReference>
<sequence length="347" mass="37054">MTTTSNGERDDHRGSGSGSGSGDGDILAAHRRVTVVGAGVIGTSWTALFLAHGLRVTVSDPAEGAEKAVRTQLRELAAGFAAVGTPLPDEPLPLRFEPDLEKAVADADLVQENGPERLELKRELFARIEAAAPARALLATSTSGLLPSDIARDLREPERLVVAHPFNPPHLQPLVEIVPGERTSPATVDRAVALYRALGRRPQVLRKEISGFVGNRLQSALFREAVHLVTEGVVTEEELDAVVRDSIGLRWAAAGPFRSFHLGGGPGGLAHFLDHLAPGMERRWPDLGTPSFDAPTRRLLLEQAEESFGAHPYAELTAERDRTQLALLRARAEAAGEPSPGAADQPG</sequence>
<evidence type="ECO:0000256" key="2">
    <source>
        <dbReference type="ARBA" id="ARBA00009463"/>
    </source>
</evidence>
<evidence type="ECO:0000259" key="5">
    <source>
        <dbReference type="Pfam" id="PF00725"/>
    </source>
</evidence>
<organism evidence="7 8">
    <name type="scientific">Streptomyces pyxinae</name>
    <dbReference type="NCBI Taxonomy" id="2970734"/>
    <lineage>
        <taxon>Bacteria</taxon>
        <taxon>Bacillati</taxon>
        <taxon>Actinomycetota</taxon>
        <taxon>Actinomycetes</taxon>
        <taxon>Kitasatosporales</taxon>
        <taxon>Streptomycetaceae</taxon>
        <taxon>Streptomyces</taxon>
    </lineage>
</organism>
<proteinExistence type="inferred from homology"/>
<feature type="domain" description="3-hydroxyacyl-CoA dehydrogenase C-terminal" evidence="5">
    <location>
        <begin position="211"/>
        <end position="272"/>
    </location>
</feature>
<dbReference type="Pfam" id="PF00725">
    <property type="entry name" value="3HCDH"/>
    <property type="match status" value="1"/>
</dbReference>
<dbReference type="InterPro" id="IPR006180">
    <property type="entry name" value="3-OHacyl-CoA_DH_CS"/>
</dbReference>
<evidence type="ECO:0000259" key="6">
    <source>
        <dbReference type="Pfam" id="PF02737"/>
    </source>
</evidence>
<dbReference type="Gene3D" id="1.10.1040.10">
    <property type="entry name" value="N-(1-d-carboxylethyl)-l-norvaline Dehydrogenase, domain 2"/>
    <property type="match status" value="1"/>
</dbReference>
<dbReference type="InterPro" id="IPR013328">
    <property type="entry name" value="6PGD_dom2"/>
</dbReference>
<dbReference type="SUPFAM" id="SSF51735">
    <property type="entry name" value="NAD(P)-binding Rossmann-fold domains"/>
    <property type="match status" value="1"/>
</dbReference>
<comment type="pathway">
    <text evidence="1">Lipid metabolism; butanoate metabolism.</text>
</comment>
<gene>
    <name evidence="7" type="ORF">NX801_19105</name>
</gene>
<feature type="region of interest" description="Disordered" evidence="4">
    <location>
        <begin position="1"/>
        <end position="23"/>
    </location>
</feature>